<proteinExistence type="inferred from homology"/>
<dbReference type="InterPro" id="IPR003356">
    <property type="entry name" value="DNA_methylase_A-5"/>
</dbReference>
<keyword evidence="5" id="KW-0949">S-adenosyl-L-methionine</keyword>
<evidence type="ECO:0000256" key="3">
    <source>
        <dbReference type="ARBA" id="ARBA00022603"/>
    </source>
</evidence>
<accession>A0A511YES0</accession>
<protein>
    <recommendedName>
        <fullName evidence="2">site-specific DNA-methyltransferase (adenine-specific)</fullName>
        <ecNumber evidence="2">2.1.1.72</ecNumber>
    </recommendedName>
</protein>
<name>A0A511YES0_9FLAO</name>
<evidence type="ECO:0000259" key="9">
    <source>
        <dbReference type="Pfam" id="PF02384"/>
    </source>
</evidence>
<dbReference type="Gene3D" id="3.90.220.20">
    <property type="entry name" value="DNA methylase specificity domains"/>
    <property type="match status" value="1"/>
</dbReference>
<evidence type="ECO:0000256" key="5">
    <source>
        <dbReference type="ARBA" id="ARBA00022691"/>
    </source>
</evidence>
<dbReference type="GO" id="GO:0032259">
    <property type="term" value="P:methylation"/>
    <property type="evidence" value="ECO:0007669"/>
    <property type="project" value="UniProtKB-KW"/>
</dbReference>
<dbReference type="Pfam" id="PF02384">
    <property type="entry name" value="N6_Mtase"/>
    <property type="match status" value="1"/>
</dbReference>
<evidence type="ECO:0000256" key="7">
    <source>
        <dbReference type="ARBA" id="ARBA00023125"/>
    </source>
</evidence>
<evidence type="ECO:0000256" key="2">
    <source>
        <dbReference type="ARBA" id="ARBA00011900"/>
    </source>
</evidence>
<feature type="domain" description="DNA methylase adenine-specific" evidence="9">
    <location>
        <begin position="306"/>
        <end position="603"/>
    </location>
</feature>
<evidence type="ECO:0000256" key="8">
    <source>
        <dbReference type="ARBA" id="ARBA00047942"/>
    </source>
</evidence>
<dbReference type="GO" id="GO:0003677">
    <property type="term" value="F:DNA binding"/>
    <property type="evidence" value="ECO:0007669"/>
    <property type="project" value="UniProtKB-KW"/>
</dbReference>
<keyword evidence="7" id="KW-0238">DNA-binding</keyword>
<evidence type="ECO:0000256" key="4">
    <source>
        <dbReference type="ARBA" id="ARBA00022679"/>
    </source>
</evidence>
<organism evidence="10 11">
    <name type="scientific">Chryseobacterium lathyri</name>
    <dbReference type="NCBI Taxonomy" id="395933"/>
    <lineage>
        <taxon>Bacteria</taxon>
        <taxon>Pseudomonadati</taxon>
        <taxon>Bacteroidota</taxon>
        <taxon>Flavobacteriia</taxon>
        <taxon>Flavobacteriales</taxon>
        <taxon>Weeksellaceae</taxon>
        <taxon>Chryseobacterium group</taxon>
        <taxon>Chryseobacterium</taxon>
    </lineage>
</organism>
<dbReference type="PRINTS" id="PR00507">
    <property type="entry name" value="N12N6MTFRASE"/>
</dbReference>
<dbReference type="GO" id="GO:0009307">
    <property type="term" value="P:DNA restriction-modification system"/>
    <property type="evidence" value="ECO:0007669"/>
    <property type="project" value="UniProtKB-KW"/>
</dbReference>
<dbReference type="EMBL" id="BJYI01000018">
    <property type="protein sequence ID" value="GEN73694.1"/>
    <property type="molecule type" value="Genomic_DNA"/>
</dbReference>
<evidence type="ECO:0000313" key="11">
    <source>
        <dbReference type="Proteomes" id="UP000321150"/>
    </source>
</evidence>
<gene>
    <name evidence="10" type="ORF">CLA01_37660</name>
</gene>
<evidence type="ECO:0000313" key="10">
    <source>
        <dbReference type="EMBL" id="GEN73694.1"/>
    </source>
</evidence>
<dbReference type="SUPFAM" id="SSF53335">
    <property type="entry name" value="S-adenosyl-L-methionine-dependent methyltransferases"/>
    <property type="match status" value="1"/>
</dbReference>
<dbReference type="SUPFAM" id="SSF116734">
    <property type="entry name" value="DNA methylase specificity domain"/>
    <property type="match status" value="1"/>
</dbReference>
<evidence type="ECO:0000256" key="6">
    <source>
        <dbReference type="ARBA" id="ARBA00022747"/>
    </source>
</evidence>
<dbReference type="InterPro" id="IPR002052">
    <property type="entry name" value="DNA_methylase_N6_adenine_CS"/>
</dbReference>
<comment type="catalytic activity">
    <reaction evidence="8">
        <text>a 2'-deoxyadenosine in DNA + S-adenosyl-L-methionine = an N(6)-methyl-2'-deoxyadenosine in DNA + S-adenosyl-L-homocysteine + H(+)</text>
        <dbReference type="Rhea" id="RHEA:15197"/>
        <dbReference type="Rhea" id="RHEA-COMP:12418"/>
        <dbReference type="Rhea" id="RHEA-COMP:12419"/>
        <dbReference type="ChEBI" id="CHEBI:15378"/>
        <dbReference type="ChEBI" id="CHEBI:57856"/>
        <dbReference type="ChEBI" id="CHEBI:59789"/>
        <dbReference type="ChEBI" id="CHEBI:90615"/>
        <dbReference type="ChEBI" id="CHEBI:90616"/>
        <dbReference type="EC" id="2.1.1.72"/>
    </reaction>
</comment>
<dbReference type="InterPro" id="IPR051537">
    <property type="entry name" value="DNA_Adenine_Mtase"/>
</dbReference>
<dbReference type="GO" id="GO:0009007">
    <property type="term" value="F:site-specific DNA-methyltransferase (adenine-specific) activity"/>
    <property type="evidence" value="ECO:0007669"/>
    <property type="project" value="UniProtKB-EC"/>
</dbReference>
<comment type="caution">
    <text evidence="10">The sequence shown here is derived from an EMBL/GenBank/DDBJ whole genome shotgun (WGS) entry which is preliminary data.</text>
</comment>
<dbReference type="OrthoDB" id="9814572at2"/>
<dbReference type="PROSITE" id="PS00092">
    <property type="entry name" value="N6_MTASE"/>
    <property type="match status" value="1"/>
</dbReference>
<keyword evidence="4" id="KW-0808">Transferase</keyword>
<dbReference type="EC" id="2.1.1.72" evidence="2"/>
<keyword evidence="6" id="KW-0680">Restriction system</keyword>
<dbReference type="PANTHER" id="PTHR42933">
    <property type="entry name" value="SLR6095 PROTEIN"/>
    <property type="match status" value="1"/>
</dbReference>
<dbReference type="Proteomes" id="UP000321150">
    <property type="component" value="Unassembled WGS sequence"/>
</dbReference>
<sequence>MSEELIKRGLQKNGLKFGNYEYYNIGDTNINSLRAYDIIPNKPYSDEVLRKKPDGILVDRSNKSNIQVLVVVEHKQPSEFDTQIKKEVAIKQCIENYCKPLKAKIGIVTDGTDYIWLNPQLKNNKFDIILREDDYPLHNPFLYGDSEEIEHSLEIVKMVLSEINSTNSKLIKRKLLNPSELADKVWQTIWLASGENPDVCLATFVEIFIFKFISDLNVLTENENGLGVSFNETLSKDRDKCLRFYFNYVRPHIKLIFPASETDGTSIINGTVLNPEIEEHNILFHSILREFDNFGELTHIEPEFKSRLYEHFLKKSISQKNWGQFFTPRNIVKSMVELSDIENLTDGAKVHDPACGVGGFILEPILTKRQRDFRFSNGELKSKIIYTGHDRDSKTIILAKANMLLHLNELVSRNSGSPQEFAKLFNKTFRSLHSSLLGSLSEIEIDKYDLILTNPPFVVTGTSKFKEFIFDNGTLKNYYKINAIGVEGLFLEKIIRSTKPGGKILTIVPDGILNRVSDKKIREFIKKECLIDAIISLPENAFYTTPKKTYILALTKKVDNTIEQNTPIYSYMVTKTGETLDTNRFLDENDLPEMVKYFKYFKADRFSFEPPNLKCKVWDFSLFQSDTHWSIDRWWTEEERIELGLSESMNVTTISDFTIRLENEKMLLTQDIEELNNLKKILPKPDHVESISFSNKLYFELFIGKRILKKHLILNNGDIPVYSANVKTPWGYLETSNIIDFNSNYVLWGIDGNWEFSIKNKGVMFRTTDHCGAIKILNESINPEYLYYSLNWIKTKKGLDRGLRASLTNMNKIEIDFPVKVDENGIPKTLKIKSKGKTKKIFDLDFEIQAEIAAFYKTFEEVKTRIKERMQHILDLEIEPLQ</sequence>
<dbReference type="AlphaFoldDB" id="A0A511YES0"/>
<dbReference type="Gene3D" id="3.40.50.150">
    <property type="entry name" value="Vaccinia Virus protein VP39"/>
    <property type="match status" value="1"/>
</dbReference>
<keyword evidence="3" id="KW-0489">Methyltransferase</keyword>
<dbReference type="InterPro" id="IPR044946">
    <property type="entry name" value="Restrct_endonuc_typeI_TRD_sf"/>
</dbReference>
<evidence type="ECO:0000256" key="1">
    <source>
        <dbReference type="ARBA" id="ARBA00006594"/>
    </source>
</evidence>
<reference evidence="10 11" key="1">
    <citation type="submission" date="2019-07" db="EMBL/GenBank/DDBJ databases">
        <title>Whole genome shotgun sequence of Chryseobacterium lathyri NBRC 105250.</title>
        <authorList>
            <person name="Hosoyama A."/>
            <person name="Uohara A."/>
            <person name="Ohji S."/>
            <person name="Ichikawa N."/>
        </authorList>
    </citation>
    <scope>NUCLEOTIDE SEQUENCE [LARGE SCALE GENOMIC DNA]</scope>
    <source>
        <strain evidence="10 11">NBRC 105250</strain>
    </source>
</reference>
<dbReference type="GO" id="GO:0008170">
    <property type="term" value="F:N-methyltransferase activity"/>
    <property type="evidence" value="ECO:0007669"/>
    <property type="project" value="InterPro"/>
</dbReference>
<dbReference type="RefSeq" id="WP_111960682.1">
    <property type="nucleotide sequence ID" value="NZ_BJYI01000018.1"/>
</dbReference>
<comment type="similarity">
    <text evidence="1">Belongs to the N(4)/N(6)-methyltransferase family.</text>
</comment>
<dbReference type="PANTHER" id="PTHR42933:SF3">
    <property type="entry name" value="TYPE I RESTRICTION ENZYME MJAVIII METHYLASE SUBUNIT"/>
    <property type="match status" value="1"/>
</dbReference>
<dbReference type="InterPro" id="IPR029063">
    <property type="entry name" value="SAM-dependent_MTases_sf"/>
</dbReference>